<dbReference type="SUPFAM" id="SSF54534">
    <property type="entry name" value="FKBP-like"/>
    <property type="match status" value="1"/>
</dbReference>
<dbReference type="PROSITE" id="PS50059">
    <property type="entry name" value="FKBP_PPIASE"/>
    <property type="match status" value="1"/>
</dbReference>
<dbReference type="FunFam" id="3.10.50.40:FF:000006">
    <property type="entry name" value="Peptidyl-prolyl cis-trans isomerase"/>
    <property type="match status" value="1"/>
</dbReference>
<dbReference type="Proteomes" id="UP000178510">
    <property type="component" value="Unassembled WGS sequence"/>
</dbReference>
<accession>A0A1G2KSM6</accession>
<dbReference type="EMBL" id="MHQM01000047">
    <property type="protein sequence ID" value="OHA02445.1"/>
    <property type="molecule type" value="Genomic_DNA"/>
</dbReference>
<reference evidence="8 9" key="1">
    <citation type="journal article" date="2016" name="Nat. Commun.">
        <title>Thousands of microbial genomes shed light on interconnected biogeochemical processes in an aquifer system.</title>
        <authorList>
            <person name="Anantharaman K."/>
            <person name="Brown C.T."/>
            <person name="Hug L.A."/>
            <person name="Sharon I."/>
            <person name="Castelle C.J."/>
            <person name="Probst A.J."/>
            <person name="Thomas B.C."/>
            <person name="Singh A."/>
            <person name="Wilkins M.J."/>
            <person name="Karaoz U."/>
            <person name="Brodie E.L."/>
            <person name="Williams K.H."/>
            <person name="Hubbard S.S."/>
            <person name="Banfield J.F."/>
        </authorList>
    </citation>
    <scope>NUCLEOTIDE SEQUENCE [LARGE SCALE GENOMIC DNA]</scope>
</reference>
<dbReference type="STRING" id="1802274.A3J58_00480"/>
<evidence type="ECO:0000256" key="4">
    <source>
        <dbReference type="ARBA" id="ARBA00023235"/>
    </source>
</evidence>
<dbReference type="EC" id="5.2.1.8" evidence="6"/>
<comment type="caution">
    <text evidence="8">The sequence shown here is derived from an EMBL/GenBank/DDBJ whole genome shotgun (WGS) entry which is preliminary data.</text>
</comment>
<dbReference type="InterPro" id="IPR046357">
    <property type="entry name" value="PPIase_dom_sf"/>
</dbReference>
<evidence type="ECO:0000256" key="1">
    <source>
        <dbReference type="ARBA" id="ARBA00000971"/>
    </source>
</evidence>
<protein>
    <recommendedName>
        <fullName evidence="6">Peptidyl-prolyl cis-trans isomerase</fullName>
        <ecNumber evidence="6">5.2.1.8</ecNumber>
    </recommendedName>
</protein>
<evidence type="ECO:0000259" key="7">
    <source>
        <dbReference type="PROSITE" id="PS50059"/>
    </source>
</evidence>
<evidence type="ECO:0000256" key="3">
    <source>
        <dbReference type="ARBA" id="ARBA00023110"/>
    </source>
</evidence>
<keyword evidence="3 5" id="KW-0697">Rotamase</keyword>
<dbReference type="Gene3D" id="3.10.50.40">
    <property type="match status" value="1"/>
</dbReference>
<evidence type="ECO:0000256" key="6">
    <source>
        <dbReference type="RuleBase" id="RU003915"/>
    </source>
</evidence>
<dbReference type="PANTHER" id="PTHR43811:SF19">
    <property type="entry name" value="39 KDA FK506-BINDING NUCLEAR PROTEIN"/>
    <property type="match status" value="1"/>
</dbReference>
<organism evidence="8 9">
    <name type="scientific">Candidatus Sungbacteria bacterium RIFCSPHIGHO2_02_FULL_52_23</name>
    <dbReference type="NCBI Taxonomy" id="1802274"/>
    <lineage>
        <taxon>Bacteria</taxon>
        <taxon>Candidatus Sungiibacteriota</taxon>
    </lineage>
</organism>
<dbReference type="InterPro" id="IPR001179">
    <property type="entry name" value="PPIase_FKBP_dom"/>
</dbReference>
<name>A0A1G2KSM6_9BACT</name>
<dbReference type="GO" id="GO:0003755">
    <property type="term" value="F:peptidyl-prolyl cis-trans isomerase activity"/>
    <property type="evidence" value="ECO:0007669"/>
    <property type="project" value="UniProtKB-UniRule"/>
</dbReference>
<dbReference type="Pfam" id="PF00254">
    <property type="entry name" value="FKBP_C"/>
    <property type="match status" value="1"/>
</dbReference>
<evidence type="ECO:0000313" key="9">
    <source>
        <dbReference type="Proteomes" id="UP000178510"/>
    </source>
</evidence>
<dbReference type="AlphaFoldDB" id="A0A1G2KSM6"/>
<proteinExistence type="inferred from homology"/>
<feature type="domain" description="PPIase FKBP-type" evidence="7">
    <location>
        <begin position="23"/>
        <end position="112"/>
    </location>
</feature>
<sequence length="112" mass="11835">MIVGTELKIADLKVGEGAEARSGMTVTVHYTGTFTSGVKFDSSYDRGKPFIFTLGQGMVIPGWERGIQGMRVGGKRRLLIPASLAYGSTGSSEGGIPPSTPLVFEVELLAVQ</sequence>
<evidence type="ECO:0000256" key="2">
    <source>
        <dbReference type="ARBA" id="ARBA00006577"/>
    </source>
</evidence>
<comment type="similarity">
    <text evidence="2 6">Belongs to the FKBP-type PPIase family.</text>
</comment>
<evidence type="ECO:0000313" key="8">
    <source>
        <dbReference type="EMBL" id="OHA02445.1"/>
    </source>
</evidence>
<gene>
    <name evidence="8" type="ORF">A3J58_00480</name>
</gene>
<evidence type="ECO:0000256" key="5">
    <source>
        <dbReference type="PROSITE-ProRule" id="PRU00277"/>
    </source>
</evidence>
<dbReference type="PANTHER" id="PTHR43811">
    <property type="entry name" value="FKBP-TYPE PEPTIDYL-PROLYL CIS-TRANS ISOMERASE FKPA"/>
    <property type="match status" value="1"/>
</dbReference>
<comment type="catalytic activity">
    <reaction evidence="1 5 6">
        <text>[protein]-peptidylproline (omega=180) = [protein]-peptidylproline (omega=0)</text>
        <dbReference type="Rhea" id="RHEA:16237"/>
        <dbReference type="Rhea" id="RHEA-COMP:10747"/>
        <dbReference type="Rhea" id="RHEA-COMP:10748"/>
        <dbReference type="ChEBI" id="CHEBI:83833"/>
        <dbReference type="ChEBI" id="CHEBI:83834"/>
        <dbReference type="EC" id="5.2.1.8"/>
    </reaction>
</comment>
<keyword evidence="4 5" id="KW-0413">Isomerase</keyword>